<protein>
    <submittedName>
        <fullName evidence="17">Hemoglobin/transferrin/lactoferrin receptor protein</fullName>
    </submittedName>
</protein>
<keyword evidence="9 15" id="KW-0798">TonB box</keyword>
<reference evidence="17 18" key="1">
    <citation type="submission" date="2019-02" db="EMBL/GenBank/DDBJ databases">
        <title>Genomic Encyclopedia of Type Strains, Phase IV (KMG-IV): sequencing the most valuable type-strain genomes for metagenomic binning, comparative biology and taxonomic classification.</title>
        <authorList>
            <person name="Goeker M."/>
        </authorList>
    </citation>
    <scope>NUCLEOTIDE SEQUENCE [LARGE SCALE GENOMIC DNA]</scope>
    <source>
        <strain evidence="17 18">DSM 16618</strain>
    </source>
</reference>
<proteinExistence type="inferred from homology"/>
<dbReference type="PANTHER" id="PTHR30069">
    <property type="entry name" value="TONB-DEPENDENT OUTER MEMBRANE RECEPTOR"/>
    <property type="match status" value="1"/>
</dbReference>
<name>A0A4Q7N0C7_9BURK</name>
<evidence type="ECO:0000256" key="7">
    <source>
        <dbReference type="ARBA" id="ARBA00022729"/>
    </source>
</evidence>
<evidence type="ECO:0000256" key="12">
    <source>
        <dbReference type="ARBA" id="ARBA00023237"/>
    </source>
</evidence>
<evidence type="ECO:0000256" key="10">
    <source>
        <dbReference type="ARBA" id="ARBA00023136"/>
    </source>
</evidence>
<accession>A0A4Q7N0C7</accession>
<keyword evidence="7" id="KW-0732">Signal</keyword>
<dbReference type="Gene3D" id="2.40.170.20">
    <property type="entry name" value="TonB-dependent receptor, beta-barrel domain"/>
    <property type="match status" value="1"/>
</dbReference>
<keyword evidence="11 17" id="KW-0675">Receptor</keyword>
<feature type="short sequence motif" description="TonB C-terminal box" evidence="14">
    <location>
        <begin position="907"/>
        <end position="924"/>
    </location>
</feature>
<dbReference type="InterPro" id="IPR037066">
    <property type="entry name" value="Plug_dom_sf"/>
</dbReference>
<dbReference type="InterPro" id="IPR039426">
    <property type="entry name" value="TonB-dep_rcpt-like"/>
</dbReference>
<dbReference type="GO" id="GO:0009279">
    <property type="term" value="C:cell outer membrane"/>
    <property type="evidence" value="ECO:0007669"/>
    <property type="project" value="UniProtKB-SubCell"/>
</dbReference>
<comment type="subcellular location">
    <subcellularLocation>
        <location evidence="1 13">Cell outer membrane</location>
        <topology evidence="1 13">Multi-pass membrane protein</topology>
    </subcellularLocation>
</comment>
<dbReference type="Pfam" id="PF00593">
    <property type="entry name" value="TonB_dep_Rec_b-barrel"/>
    <property type="match status" value="1"/>
</dbReference>
<dbReference type="AlphaFoldDB" id="A0A4Q7N0C7"/>
<dbReference type="PANTHER" id="PTHR30069:SF41">
    <property type="entry name" value="HEME_HEMOPEXIN UTILIZATION PROTEIN C"/>
    <property type="match status" value="1"/>
</dbReference>
<dbReference type="PROSITE" id="PS52016">
    <property type="entry name" value="TONB_DEPENDENT_REC_3"/>
    <property type="match status" value="1"/>
</dbReference>
<evidence type="ECO:0000256" key="8">
    <source>
        <dbReference type="ARBA" id="ARBA00023004"/>
    </source>
</evidence>
<gene>
    <name evidence="17" type="ORF">EV679_1148</name>
</gene>
<evidence type="ECO:0000256" key="15">
    <source>
        <dbReference type="RuleBase" id="RU003357"/>
    </source>
</evidence>
<keyword evidence="8" id="KW-0408">Iron</keyword>
<dbReference type="InterPro" id="IPR011662">
    <property type="entry name" value="Secretin/TonB_short_N"/>
</dbReference>
<dbReference type="Proteomes" id="UP000292039">
    <property type="component" value="Unassembled WGS sequence"/>
</dbReference>
<keyword evidence="10 13" id="KW-0472">Membrane</keyword>
<evidence type="ECO:0000256" key="9">
    <source>
        <dbReference type="ARBA" id="ARBA00023077"/>
    </source>
</evidence>
<evidence type="ECO:0000256" key="2">
    <source>
        <dbReference type="ARBA" id="ARBA00009810"/>
    </source>
</evidence>
<feature type="domain" description="Secretin/TonB short N-terminal" evidence="16">
    <location>
        <begin position="84"/>
        <end position="134"/>
    </location>
</feature>
<dbReference type="GO" id="GO:0015344">
    <property type="term" value="F:siderophore uptake transmembrane transporter activity"/>
    <property type="evidence" value="ECO:0007669"/>
    <property type="project" value="TreeGrafter"/>
</dbReference>
<organism evidence="17 18">
    <name type="scientific">Kerstersia gyiorum</name>
    <dbReference type="NCBI Taxonomy" id="206506"/>
    <lineage>
        <taxon>Bacteria</taxon>
        <taxon>Pseudomonadati</taxon>
        <taxon>Pseudomonadota</taxon>
        <taxon>Betaproteobacteria</taxon>
        <taxon>Burkholderiales</taxon>
        <taxon>Alcaligenaceae</taxon>
        <taxon>Kerstersia</taxon>
    </lineage>
</organism>
<keyword evidence="3 13" id="KW-0813">Transport</keyword>
<dbReference type="GO" id="GO:0044718">
    <property type="term" value="P:siderophore transmembrane transport"/>
    <property type="evidence" value="ECO:0007669"/>
    <property type="project" value="TreeGrafter"/>
</dbReference>
<evidence type="ECO:0000256" key="4">
    <source>
        <dbReference type="ARBA" id="ARBA00022452"/>
    </source>
</evidence>
<evidence type="ECO:0000313" key="18">
    <source>
        <dbReference type="Proteomes" id="UP000292039"/>
    </source>
</evidence>
<evidence type="ECO:0000256" key="5">
    <source>
        <dbReference type="ARBA" id="ARBA00022496"/>
    </source>
</evidence>
<keyword evidence="5" id="KW-0406">Ion transport</keyword>
<evidence type="ECO:0000256" key="3">
    <source>
        <dbReference type="ARBA" id="ARBA00022448"/>
    </source>
</evidence>
<evidence type="ECO:0000256" key="14">
    <source>
        <dbReference type="PROSITE-ProRule" id="PRU10144"/>
    </source>
</evidence>
<evidence type="ECO:0000256" key="13">
    <source>
        <dbReference type="PROSITE-ProRule" id="PRU01360"/>
    </source>
</evidence>
<dbReference type="Gene3D" id="2.170.130.10">
    <property type="entry name" value="TonB-dependent receptor, plug domain"/>
    <property type="match status" value="1"/>
</dbReference>
<dbReference type="EMBL" id="SGWZ01000001">
    <property type="protein sequence ID" value="RZS73940.1"/>
    <property type="molecule type" value="Genomic_DNA"/>
</dbReference>
<dbReference type="SUPFAM" id="SSF56935">
    <property type="entry name" value="Porins"/>
    <property type="match status" value="1"/>
</dbReference>
<dbReference type="PROSITE" id="PS01156">
    <property type="entry name" value="TONB_DEPENDENT_REC_2"/>
    <property type="match status" value="1"/>
</dbReference>
<evidence type="ECO:0000256" key="11">
    <source>
        <dbReference type="ARBA" id="ARBA00023170"/>
    </source>
</evidence>
<dbReference type="RefSeq" id="WP_130486656.1">
    <property type="nucleotide sequence ID" value="NZ_CBCSEB010000007.1"/>
</dbReference>
<keyword evidence="5" id="KW-0410">Iron transport</keyword>
<evidence type="ECO:0000256" key="1">
    <source>
        <dbReference type="ARBA" id="ARBA00004571"/>
    </source>
</evidence>
<keyword evidence="12 13" id="KW-0998">Cell outer membrane</keyword>
<evidence type="ECO:0000256" key="6">
    <source>
        <dbReference type="ARBA" id="ARBA00022692"/>
    </source>
</evidence>
<dbReference type="InterPro" id="IPR010917">
    <property type="entry name" value="TonB_rcpt_CS"/>
</dbReference>
<dbReference type="InterPro" id="IPR000531">
    <property type="entry name" value="Beta-barrel_TonB"/>
</dbReference>
<evidence type="ECO:0000259" key="16">
    <source>
        <dbReference type="SMART" id="SM00965"/>
    </source>
</evidence>
<keyword evidence="6 13" id="KW-0812">Transmembrane</keyword>
<dbReference type="Pfam" id="PF07660">
    <property type="entry name" value="STN"/>
    <property type="match status" value="1"/>
</dbReference>
<dbReference type="Pfam" id="PF07715">
    <property type="entry name" value="Plug"/>
    <property type="match status" value="1"/>
</dbReference>
<keyword evidence="4 13" id="KW-1134">Transmembrane beta strand</keyword>
<evidence type="ECO:0000313" key="17">
    <source>
        <dbReference type="EMBL" id="RZS73940.1"/>
    </source>
</evidence>
<dbReference type="InterPro" id="IPR036942">
    <property type="entry name" value="Beta-barrel_TonB_sf"/>
</dbReference>
<sequence length="924" mass="102739">MLRSVPRPALSLRASAPPARHGNTPSAIYLACLASLLIIGQLPDAAQAQGAAQQAHAESEKRDIRLAPGPLGTVLARYAAQSGVLLSFDSAQLDNLQSAGLQGSYTIREGFDHLLRGSGYVLERRPNGYALKKAASVVELDTVQVTALREEDLRDSPYRTAGSQAVLNREDIERSRGLSVGDIFRGIPGVLVGENRNSGGLDVNVRGMQGQGRVPVLIDGTRQETTVYRGYAGVASRSYVDPDLIGSVQIDKGPTMSAQGTGATGGLVSMRTINAEDIVPDGDSFGMRVRGSATGNNSGSAPDPGTYAGYFLEKNAYRSDCRISSYCSEDYTMPDSFAPDDGMDRPGTYRPKSFAGSIAIAKRLEHIDLVAAYAQRKQGNYYAGRHGPSPYIKQGEKQFAGWYWETPVSIEGVSRFRAGERIPNTQYESKSFLLKSNIYLNDASELDLSYLRYSSDFGEMMPSQIQGFGQARQWIPSQVKQDTYALRHRWQPQDNNWISLHTNLWHTDNRSDINTPEIYSVDIEKNTHREETYRRWGGDISNTMQFDVLGGIKLEYGVAGQQEKMNTDVAEGSYTGFYGGARSGKRWEASTFGNLAWTVLPSVTLNAGIRQTWFGSEDNNALPVAENSQYCNDADGDGECDAVFYKNRKSGSAPMFSLVWEPIDGLQFYGRYAEALRMPSLFETTSGWSVGPALDIDLKPEHTKNKEVGINYMRDGLLRSNDKLRLKFAYFRNHTKDYLTRTIPNMWEEGASYGFFRMRNIQGVRFEGLELSGSYDLGMIYTHFGATRYTRIEVCNVGSRVRDYCTNYGIAQSYISNMIPPNWHASVTLGTRLLDRRLDLGLRAILMGERNQVPRYNAQVGFNAPVLWHSYRLFDLYANYKVTDQFSVNFTIDNLTDRFYLDALSLGIVPAPGRTARLGMTMTF</sequence>
<dbReference type="Gene3D" id="3.55.50.30">
    <property type="match status" value="1"/>
</dbReference>
<dbReference type="SMART" id="SM00965">
    <property type="entry name" value="STN"/>
    <property type="match status" value="1"/>
</dbReference>
<dbReference type="InterPro" id="IPR012910">
    <property type="entry name" value="Plug_dom"/>
</dbReference>
<comment type="similarity">
    <text evidence="2 13 15">Belongs to the TonB-dependent receptor family.</text>
</comment>
<comment type="caution">
    <text evidence="17">The sequence shown here is derived from an EMBL/GenBank/DDBJ whole genome shotgun (WGS) entry which is preliminary data.</text>
</comment>